<feature type="transmembrane region" description="Helical" evidence="1">
    <location>
        <begin position="238"/>
        <end position="259"/>
    </location>
</feature>
<dbReference type="EMBL" id="JAZEWV010000022">
    <property type="protein sequence ID" value="MEE4544902.1"/>
    <property type="molecule type" value="Genomic_DNA"/>
</dbReference>
<keyword evidence="1" id="KW-1133">Transmembrane helix</keyword>
<evidence type="ECO:0000313" key="2">
    <source>
        <dbReference type="EMBL" id="MEE4544902.1"/>
    </source>
</evidence>
<keyword evidence="3" id="KW-1185">Reference proteome</keyword>
<protein>
    <recommendedName>
        <fullName evidence="4">ABC transporter permease</fullName>
    </recommendedName>
</protein>
<accession>A0ABU7PI04</accession>
<keyword evidence="1" id="KW-0812">Transmembrane</keyword>
<dbReference type="RefSeq" id="WP_330798106.1">
    <property type="nucleotide sequence ID" value="NZ_JAZEWV010000022.1"/>
</dbReference>
<feature type="transmembrane region" description="Helical" evidence="1">
    <location>
        <begin position="64"/>
        <end position="85"/>
    </location>
</feature>
<reference evidence="2 3" key="1">
    <citation type="submission" date="2023-12" db="EMBL/GenBank/DDBJ databases">
        <title>Streptomyces sp. V4-01.</title>
        <authorList>
            <person name="Somphong A."/>
            <person name="Phongsopitanun W."/>
        </authorList>
    </citation>
    <scope>NUCLEOTIDE SEQUENCE [LARGE SCALE GENOMIC DNA]</scope>
    <source>
        <strain evidence="2 3">V4-01</strain>
    </source>
</reference>
<comment type="caution">
    <text evidence="2">The sequence shown here is derived from an EMBL/GenBank/DDBJ whole genome shotgun (WGS) entry which is preliminary data.</text>
</comment>
<sequence length="264" mass="26296">MRTRHARRALHAEWTKLVTVPGQLWLAVAVAGLMTGVGVLVGAVQRAPNCPVAAACPAPDTTALALSGVYVAQLAAIMMGVALVASEYQPRVILLTLAACPRRGAVFAAKSAVGTATVCAAGAAGVAGALAAGGALLGVRGLDTASFGDPALQRAAAGTLLYLLLVGLLAAGLAWALRHQAAAAGSTAALLYGPYLISRIVPMPPHTLHAVQDLSPMTAGLAVQSAASGAGTAPLGPWAGLGVLALYTGASLALGRVLLEYRDC</sequence>
<dbReference type="Proteomes" id="UP001344658">
    <property type="component" value="Unassembled WGS sequence"/>
</dbReference>
<evidence type="ECO:0008006" key="4">
    <source>
        <dbReference type="Google" id="ProtNLM"/>
    </source>
</evidence>
<keyword evidence="1" id="KW-0472">Membrane</keyword>
<evidence type="ECO:0000256" key="1">
    <source>
        <dbReference type="SAM" id="Phobius"/>
    </source>
</evidence>
<proteinExistence type="predicted"/>
<feature type="transmembrane region" description="Helical" evidence="1">
    <location>
        <begin position="24"/>
        <end position="44"/>
    </location>
</feature>
<organism evidence="2 3">
    <name type="scientific">Actinacidiphila polyblastidii</name>
    <dbReference type="NCBI Taxonomy" id="3110430"/>
    <lineage>
        <taxon>Bacteria</taxon>
        <taxon>Bacillati</taxon>
        <taxon>Actinomycetota</taxon>
        <taxon>Actinomycetes</taxon>
        <taxon>Kitasatosporales</taxon>
        <taxon>Streptomycetaceae</taxon>
        <taxon>Actinacidiphila</taxon>
    </lineage>
</organism>
<feature type="transmembrane region" description="Helical" evidence="1">
    <location>
        <begin position="155"/>
        <end position="175"/>
    </location>
</feature>
<feature type="transmembrane region" description="Helical" evidence="1">
    <location>
        <begin position="182"/>
        <end position="201"/>
    </location>
</feature>
<feature type="transmembrane region" description="Helical" evidence="1">
    <location>
        <begin position="112"/>
        <end position="135"/>
    </location>
</feature>
<gene>
    <name evidence="2" type="ORF">V2S66_23415</name>
</gene>
<evidence type="ECO:0000313" key="3">
    <source>
        <dbReference type="Proteomes" id="UP001344658"/>
    </source>
</evidence>
<name>A0ABU7PI04_9ACTN</name>